<accession>A0A1Q9BU12</accession>
<evidence type="ECO:0000313" key="3">
    <source>
        <dbReference type="Proteomes" id="UP000186817"/>
    </source>
</evidence>
<comment type="caution">
    <text evidence="2">The sequence shown here is derived from an EMBL/GenBank/DDBJ whole genome shotgun (WGS) entry which is preliminary data.</text>
</comment>
<sequence>MQKEERAIAYTAWNGHAFFYKSARAVVECDEAERHRYRRQRQDSSTPEFSEWKLWAEEIGCGHCEACGPSCSQRGTSPRCPSEDSANGPPSVGRRLRDSRALRGRLAGASLEVFLHLLQRRRDNISSRRAALLAEQAVAQLKKLFDTFGNAPD</sequence>
<feature type="region of interest" description="Disordered" evidence="1">
    <location>
        <begin position="70"/>
        <end position="96"/>
    </location>
</feature>
<evidence type="ECO:0000313" key="2">
    <source>
        <dbReference type="EMBL" id="OLP74142.1"/>
    </source>
</evidence>
<dbReference type="EMBL" id="LSRX01004203">
    <property type="protein sequence ID" value="OLP74142.1"/>
    <property type="molecule type" value="Genomic_DNA"/>
</dbReference>
<organism evidence="2 3">
    <name type="scientific">Symbiodinium microadriaticum</name>
    <name type="common">Dinoflagellate</name>
    <name type="synonym">Zooxanthella microadriatica</name>
    <dbReference type="NCBI Taxonomy" id="2951"/>
    <lineage>
        <taxon>Eukaryota</taxon>
        <taxon>Sar</taxon>
        <taxon>Alveolata</taxon>
        <taxon>Dinophyceae</taxon>
        <taxon>Suessiales</taxon>
        <taxon>Symbiodiniaceae</taxon>
        <taxon>Symbiodinium</taxon>
    </lineage>
</organism>
<evidence type="ECO:0000256" key="1">
    <source>
        <dbReference type="SAM" id="MobiDB-lite"/>
    </source>
</evidence>
<keyword evidence="3" id="KW-1185">Reference proteome</keyword>
<protein>
    <submittedName>
        <fullName evidence="2">Uncharacterized protein</fullName>
    </submittedName>
</protein>
<proteinExistence type="predicted"/>
<gene>
    <name evidence="2" type="ORF">AK812_SmicGene46406</name>
</gene>
<name>A0A1Q9BU12_SYMMI</name>
<dbReference type="AlphaFoldDB" id="A0A1Q9BU12"/>
<reference evidence="2 3" key="1">
    <citation type="submission" date="2016-02" db="EMBL/GenBank/DDBJ databases">
        <title>Genome analysis of coral dinoflagellate symbionts highlights evolutionary adaptations to a symbiotic lifestyle.</title>
        <authorList>
            <person name="Aranda M."/>
            <person name="Li Y."/>
            <person name="Liew Y.J."/>
            <person name="Baumgarten S."/>
            <person name="Simakov O."/>
            <person name="Wilson M."/>
            <person name="Piel J."/>
            <person name="Ashoor H."/>
            <person name="Bougouffa S."/>
            <person name="Bajic V.B."/>
            <person name="Ryu T."/>
            <person name="Ravasi T."/>
            <person name="Bayer T."/>
            <person name="Micklem G."/>
            <person name="Kim H."/>
            <person name="Bhak J."/>
            <person name="Lajeunesse T.C."/>
            <person name="Voolstra C.R."/>
        </authorList>
    </citation>
    <scope>NUCLEOTIDE SEQUENCE [LARGE SCALE GENOMIC DNA]</scope>
    <source>
        <strain evidence="2 3">CCMP2467</strain>
    </source>
</reference>
<dbReference type="Proteomes" id="UP000186817">
    <property type="component" value="Unassembled WGS sequence"/>
</dbReference>